<dbReference type="InterPro" id="IPR050268">
    <property type="entry name" value="NADH-dep_flavin_reductase"/>
</dbReference>
<evidence type="ECO:0000259" key="2">
    <source>
        <dbReference type="SMART" id="SM00903"/>
    </source>
</evidence>
<dbReference type="InterPro" id="IPR012349">
    <property type="entry name" value="Split_barrel_FMN-bd"/>
</dbReference>
<dbReference type="SMART" id="SM00903">
    <property type="entry name" value="Flavin_Reduct"/>
    <property type="match status" value="1"/>
</dbReference>
<reference evidence="3 4" key="1">
    <citation type="submission" date="2019-03" db="EMBL/GenBank/DDBJ databases">
        <title>Genomic Encyclopedia of Archaeal and Bacterial Type Strains, Phase II (KMG-II): from individual species to whole genera.</title>
        <authorList>
            <person name="Goeker M."/>
        </authorList>
    </citation>
    <scope>NUCLEOTIDE SEQUENCE [LARGE SCALE GENOMIC DNA]</scope>
    <source>
        <strain evidence="3 4">DSM 45499</strain>
    </source>
</reference>
<evidence type="ECO:0000313" key="3">
    <source>
        <dbReference type="EMBL" id="TDV49664.1"/>
    </source>
</evidence>
<dbReference type="Pfam" id="PF01613">
    <property type="entry name" value="Flavin_Reduct"/>
    <property type="match status" value="1"/>
</dbReference>
<feature type="domain" description="Flavin reductase like" evidence="2">
    <location>
        <begin position="21"/>
        <end position="169"/>
    </location>
</feature>
<dbReference type="AlphaFoldDB" id="A0A4R7VJP0"/>
<name>A0A4R7VJP0_9PSEU</name>
<gene>
    <name evidence="3" type="ORF">CLV71_1073</name>
</gene>
<evidence type="ECO:0000313" key="4">
    <source>
        <dbReference type="Proteomes" id="UP000294927"/>
    </source>
</evidence>
<evidence type="ECO:0000256" key="1">
    <source>
        <dbReference type="ARBA" id="ARBA00023002"/>
    </source>
</evidence>
<dbReference type="Proteomes" id="UP000294927">
    <property type="component" value="Unassembled WGS sequence"/>
</dbReference>
<dbReference type="GO" id="GO:0042602">
    <property type="term" value="F:riboflavin reductase (NADPH) activity"/>
    <property type="evidence" value="ECO:0007669"/>
    <property type="project" value="TreeGrafter"/>
</dbReference>
<dbReference type="Gene3D" id="2.30.110.10">
    <property type="entry name" value="Electron Transport, Fmn-binding Protein, Chain A"/>
    <property type="match status" value="1"/>
</dbReference>
<protein>
    <submittedName>
        <fullName evidence="3">Flavin reductase (DIM6/NTAB) family NADH-FMN oxidoreductase RutF</fullName>
    </submittedName>
</protein>
<dbReference type="GO" id="GO:0010181">
    <property type="term" value="F:FMN binding"/>
    <property type="evidence" value="ECO:0007669"/>
    <property type="project" value="InterPro"/>
</dbReference>
<sequence length="177" mass="18889">MREPMGGAVAPVDSGRFRALMATFPTGVAVVTATEVDGSPRGMTCSSVCSVSVRPPTLLVCLREGSPTLSAVLGLAGFAVNLLHDEARPVAELFASGDPDRFDRVGWARDPSFAGPHLVDDAHTIADCRVTRTVRVGDHAVVFGEVHRLDLPTASPPRPLLYGLRRYWAVGQPRSET</sequence>
<dbReference type="GO" id="GO:0006208">
    <property type="term" value="P:pyrimidine nucleobase catabolic process"/>
    <property type="evidence" value="ECO:0007669"/>
    <property type="project" value="TreeGrafter"/>
</dbReference>
<comment type="caution">
    <text evidence="3">The sequence shown here is derived from an EMBL/GenBank/DDBJ whole genome shotgun (WGS) entry which is preliminary data.</text>
</comment>
<proteinExistence type="predicted"/>
<dbReference type="PANTHER" id="PTHR30466">
    <property type="entry name" value="FLAVIN REDUCTASE"/>
    <property type="match status" value="1"/>
</dbReference>
<dbReference type="PANTHER" id="PTHR30466:SF1">
    <property type="entry name" value="FMN REDUCTASE (NADH) RUTF"/>
    <property type="match status" value="1"/>
</dbReference>
<dbReference type="InterPro" id="IPR002563">
    <property type="entry name" value="Flavin_Rdtase-like_dom"/>
</dbReference>
<accession>A0A4R7VJP0</accession>
<dbReference type="SUPFAM" id="SSF50475">
    <property type="entry name" value="FMN-binding split barrel"/>
    <property type="match status" value="1"/>
</dbReference>
<dbReference type="EMBL" id="SOCP01000007">
    <property type="protein sequence ID" value="TDV49664.1"/>
    <property type="molecule type" value="Genomic_DNA"/>
</dbReference>
<keyword evidence="4" id="KW-1185">Reference proteome</keyword>
<organism evidence="3 4">
    <name type="scientific">Actinophytocola oryzae</name>
    <dbReference type="NCBI Taxonomy" id="502181"/>
    <lineage>
        <taxon>Bacteria</taxon>
        <taxon>Bacillati</taxon>
        <taxon>Actinomycetota</taxon>
        <taxon>Actinomycetes</taxon>
        <taxon>Pseudonocardiales</taxon>
        <taxon>Pseudonocardiaceae</taxon>
    </lineage>
</organism>
<dbReference type="RefSeq" id="WP_243866602.1">
    <property type="nucleotide sequence ID" value="NZ_SOCP01000007.1"/>
</dbReference>
<keyword evidence="1" id="KW-0560">Oxidoreductase</keyword>